<dbReference type="EMBL" id="BMNH01000032">
    <property type="protein sequence ID" value="GGO80475.1"/>
    <property type="molecule type" value="Genomic_DNA"/>
</dbReference>
<feature type="domain" description="DUF1540" evidence="1">
    <location>
        <begin position="8"/>
        <end position="41"/>
    </location>
</feature>
<reference evidence="2" key="2">
    <citation type="submission" date="2020-09" db="EMBL/GenBank/DDBJ databases">
        <authorList>
            <person name="Sun Q."/>
            <person name="Zhou Y."/>
        </authorList>
    </citation>
    <scope>NUCLEOTIDE SEQUENCE</scope>
    <source>
        <strain evidence="2">CGMCC 4.7368</strain>
    </source>
</reference>
<evidence type="ECO:0000313" key="3">
    <source>
        <dbReference type="Proteomes" id="UP000646523"/>
    </source>
</evidence>
<name>A0A918DSF0_9ACTN</name>
<reference evidence="2" key="1">
    <citation type="journal article" date="2014" name="Int. J. Syst. Evol. Microbiol.">
        <title>Complete genome sequence of Corynebacterium casei LMG S-19264T (=DSM 44701T), isolated from a smear-ripened cheese.</title>
        <authorList>
            <consortium name="US DOE Joint Genome Institute (JGI-PGF)"/>
            <person name="Walter F."/>
            <person name="Albersmeier A."/>
            <person name="Kalinowski J."/>
            <person name="Ruckert C."/>
        </authorList>
    </citation>
    <scope>NUCLEOTIDE SEQUENCE</scope>
    <source>
        <strain evidence="2">CGMCC 4.7368</strain>
    </source>
</reference>
<dbReference type="AlphaFoldDB" id="A0A918DSF0"/>
<sequence>MKMPVVNQCEAEACVYNRERVCHASAITVGDAPQQAHCDTFFTASAKGGDPSTVGRVGACKVADCRHNSQFECQAPGIEVGYVSDRADCKTYAPV</sequence>
<keyword evidence="3" id="KW-1185">Reference proteome</keyword>
<organism evidence="2 3">
    <name type="scientific">Nonomuraea cavernae</name>
    <dbReference type="NCBI Taxonomy" id="2045107"/>
    <lineage>
        <taxon>Bacteria</taxon>
        <taxon>Bacillati</taxon>
        <taxon>Actinomycetota</taxon>
        <taxon>Actinomycetes</taxon>
        <taxon>Streptosporangiales</taxon>
        <taxon>Streptosporangiaceae</taxon>
        <taxon>Nonomuraea</taxon>
    </lineage>
</organism>
<proteinExistence type="predicted"/>
<accession>A0A918DSF0</accession>
<dbReference type="Pfam" id="PF07561">
    <property type="entry name" value="DUF1540"/>
    <property type="match status" value="2"/>
</dbReference>
<dbReference type="RefSeq" id="WP_189128242.1">
    <property type="nucleotide sequence ID" value="NZ_BMNH01000032.1"/>
</dbReference>
<gene>
    <name evidence="2" type="ORF">GCM10012289_67210</name>
</gene>
<feature type="domain" description="DUF1540" evidence="1">
    <location>
        <begin position="60"/>
        <end position="92"/>
    </location>
</feature>
<comment type="caution">
    <text evidence="2">The sequence shown here is derived from an EMBL/GenBank/DDBJ whole genome shotgun (WGS) entry which is preliminary data.</text>
</comment>
<protein>
    <recommendedName>
        <fullName evidence="1">DUF1540 domain-containing protein</fullName>
    </recommendedName>
</protein>
<dbReference type="InterPro" id="IPR011437">
    <property type="entry name" value="DUF1540"/>
</dbReference>
<evidence type="ECO:0000313" key="2">
    <source>
        <dbReference type="EMBL" id="GGO80475.1"/>
    </source>
</evidence>
<dbReference type="Proteomes" id="UP000646523">
    <property type="component" value="Unassembled WGS sequence"/>
</dbReference>
<evidence type="ECO:0000259" key="1">
    <source>
        <dbReference type="Pfam" id="PF07561"/>
    </source>
</evidence>